<dbReference type="RefSeq" id="WP_211975495.1">
    <property type="nucleotide sequence ID" value="NZ_CBFHAM010000008.1"/>
</dbReference>
<name>A0ABS5J549_9BACT</name>
<accession>A0ABS5J549</accession>
<sequence length="420" mass="46828">MSSVTPIQTIVVNLKKRTDRKAHIIKEFEGRSGFRVTIAAATEDAIGARGLWQTLQRIIRTYAEQEEYIIICEDDHRFTCNYTPELLASAIRDALANNADVLSGGPSWFNSALQVSPHIYWTEKYSGLQFTVIFKKAFPKILAAQLNDNEAVDFKICSLTDNKFFIHPFISVQKEFGYSDVTTKNNVCGRVDELFKTSDANVLMLKDITAYYAKYTGAMPPDEMTTQGFSITTYVVHATNGDIEKYIDSHFSDKPELTPVVVPPGDNRSFHSLSSAAVLKDIIAMAASNEEDVIIICDDFHRFSPAYSGNYLIRNILEAHEQGADILFGGGNDFGLVVPVAENRFWTGSVAGPQFIVVFKPAFSKLLAYAADPITTREDSLSAFSSNKMVICPFVSVGDPHAETRLTAIRQQYEQQKNNY</sequence>
<evidence type="ECO:0000313" key="2">
    <source>
        <dbReference type="Proteomes" id="UP000676386"/>
    </source>
</evidence>
<reference evidence="1 2" key="1">
    <citation type="submission" date="2021-04" db="EMBL/GenBank/DDBJ databases">
        <title>Chitinophaga sp. nov., isolated from the rhizosphere soil.</title>
        <authorList>
            <person name="He S."/>
        </authorList>
    </citation>
    <scope>NUCLEOTIDE SEQUENCE [LARGE SCALE GENOMIC DNA]</scope>
    <source>
        <strain evidence="1 2">2R12</strain>
    </source>
</reference>
<gene>
    <name evidence="1" type="ORF">KE626_23715</name>
</gene>
<protein>
    <submittedName>
        <fullName evidence="1">Uncharacterized protein</fullName>
    </submittedName>
</protein>
<dbReference type="EMBL" id="JAGTXB010000014">
    <property type="protein sequence ID" value="MBS0030354.1"/>
    <property type="molecule type" value="Genomic_DNA"/>
</dbReference>
<comment type="caution">
    <text evidence="1">The sequence shown here is derived from an EMBL/GenBank/DDBJ whole genome shotgun (WGS) entry which is preliminary data.</text>
</comment>
<evidence type="ECO:0000313" key="1">
    <source>
        <dbReference type="EMBL" id="MBS0030354.1"/>
    </source>
</evidence>
<keyword evidence="2" id="KW-1185">Reference proteome</keyword>
<organism evidence="1 2">
    <name type="scientific">Chitinophaga hostae</name>
    <dbReference type="NCBI Taxonomy" id="2831022"/>
    <lineage>
        <taxon>Bacteria</taxon>
        <taxon>Pseudomonadati</taxon>
        <taxon>Bacteroidota</taxon>
        <taxon>Chitinophagia</taxon>
        <taxon>Chitinophagales</taxon>
        <taxon>Chitinophagaceae</taxon>
        <taxon>Chitinophaga</taxon>
    </lineage>
</organism>
<dbReference type="Proteomes" id="UP000676386">
    <property type="component" value="Unassembled WGS sequence"/>
</dbReference>
<proteinExistence type="predicted"/>